<dbReference type="Proteomes" id="UP000191024">
    <property type="component" value="Chromosome F"/>
</dbReference>
<dbReference type="InterPro" id="IPR013763">
    <property type="entry name" value="Cyclin-like_dom"/>
</dbReference>
<organism evidence="8 9">
    <name type="scientific">Lachancea mirantina</name>
    <dbReference type="NCBI Taxonomy" id="1230905"/>
    <lineage>
        <taxon>Eukaryota</taxon>
        <taxon>Fungi</taxon>
        <taxon>Dikarya</taxon>
        <taxon>Ascomycota</taxon>
        <taxon>Saccharomycotina</taxon>
        <taxon>Saccharomycetes</taxon>
        <taxon>Saccharomycetales</taxon>
        <taxon>Saccharomycetaceae</taxon>
        <taxon>Lachancea</taxon>
    </lineage>
</organism>
<protein>
    <submittedName>
        <fullName evidence="8">LAMI_0F05578g1_1</fullName>
    </submittedName>
</protein>
<dbReference type="GO" id="GO:0016538">
    <property type="term" value="F:cyclin-dependent protein serine/threonine kinase regulator activity"/>
    <property type="evidence" value="ECO:0007669"/>
    <property type="project" value="UniProtKB-ARBA"/>
</dbReference>
<dbReference type="AlphaFoldDB" id="A0A1G4JYF5"/>
<dbReference type="CDD" id="cd20559">
    <property type="entry name" value="CYCLIN_ScCLN_like"/>
    <property type="match status" value="1"/>
</dbReference>
<sequence>MISNSAMGAVRRAVWATKASHPRLVRMELVAHQSTCHEYGVDVLKHLVAREHLSRASFTAFQAQPEINVHMRSLIFDFVMCCHTRLALSSSTLFLCFNILDRYCARIVVKSATYQLVALCALWLASKFTDKKPRVPSLRALQSLCCHQYSRPQFQQMELHILQALDWEACAAPPHDAFIDIFVKNKISSLCYKGLNLNDIKYAAVVLCELACFDPVLAFDYNASAVALAAVTIATHALQLTAGSPFSHYSEKVVDPNLRRVCDLLLLKFHSANFPSSFRLKYLGHAKVDANPILRSLSIYDRHVKPDEFLEGNAKFAACMDSLHNGSNRFSRFGIIPPTPSTPSSASVQGTAASRPGVMATPQSCVHSPVDIDAGAGATSASAPSTSTTNLTSATATRPAMFKREHAKRNSSIMDPSFFDGSAVSCKRMREQS</sequence>
<evidence type="ECO:0000256" key="3">
    <source>
        <dbReference type="ARBA" id="ARBA00023127"/>
    </source>
</evidence>
<proteinExistence type="inferred from homology"/>
<dbReference type="InterPro" id="IPR039361">
    <property type="entry name" value="Cyclin"/>
</dbReference>
<dbReference type="InterPro" id="IPR006671">
    <property type="entry name" value="Cyclin_N"/>
</dbReference>
<evidence type="ECO:0000256" key="2">
    <source>
        <dbReference type="ARBA" id="ARBA00022618"/>
    </source>
</evidence>
<feature type="compositionally biased region" description="Low complexity" evidence="6">
    <location>
        <begin position="376"/>
        <end position="397"/>
    </location>
</feature>
<dbReference type="InterPro" id="IPR048258">
    <property type="entry name" value="Cyclins_cyclin-box"/>
</dbReference>
<reference evidence="9" key="1">
    <citation type="submission" date="2016-03" db="EMBL/GenBank/DDBJ databases">
        <authorList>
            <person name="Devillers H."/>
        </authorList>
    </citation>
    <scope>NUCLEOTIDE SEQUENCE [LARGE SCALE GENOMIC DNA]</scope>
</reference>
<evidence type="ECO:0000313" key="8">
    <source>
        <dbReference type="EMBL" id="SCU96190.1"/>
    </source>
</evidence>
<evidence type="ECO:0000256" key="1">
    <source>
        <dbReference type="ARBA" id="ARBA00008742"/>
    </source>
</evidence>
<evidence type="ECO:0000256" key="4">
    <source>
        <dbReference type="ARBA" id="ARBA00023306"/>
    </source>
</evidence>
<dbReference type="GO" id="GO:0044772">
    <property type="term" value="P:mitotic cell cycle phase transition"/>
    <property type="evidence" value="ECO:0007669"/>
    <property type="project" value="UniProtKB-ARBA"/>
</dbReference>
<keyword evidence="2" id="KW-0132">Cell division</keyword>
<dbReference type="InterPro" id="IPR036915">
    <property type="entry name" value="Cyclin-like_sf"/>
</dbReference>
<evidence type="ECO:0000259" key="7">
    <source>
        <dbReference type="SMART" id="SM00385"/>
    </source>
</evidence>
<dbReference type="OrthoDB" id="5590282at2759"/>
<dbReference type="GO" id="GO:0044843">
    <property type="term" value="P:cell cycle G1/S phase transition"/>
    <property type="evidence" value="ECO:0007669"/>
    <property type="project" value="UniProtKB-ARBA"/>
</dbReference>
<dbReference type="PROSITE" id="PS00292">
    <property type="entry name" value="CYCLINS"/>
    <property type="match status" value="1"/>
</dbReference>
<feature type="domain" description="Cyclin-like" evidence="7">
    <location>
        <begin position="77"/>
        <end position="163"/>
    </location>
</feature>
<evidence type="ECO:0000256" key="5">
    <source>
        <dbReference type="RuleBase" id="RU000383"/>
    </source>
</evidence>
<dbReference type="Pfam" id="PF00134">
    <property type="entry name" value="Cyclin_N"/>
    <property type="match status" value="1"/>
</dbReference>
<gene>
    <name evidence="8" type="ORF">LAMI_0F05578G</name>
</gene>
<dbReference type="GO" id="GO:0051726">
    <property type="term" value="P:regulation of cell cycle"/>
    <property type="evidence" value="ECO:0007669"/>
    <property type="project" value="UniProtKB-ARBA"/>
</dbReference>
<comment type="similarity">
    <text evidence="1 5">Belongs to the cyclin family.</text>
</comment>
<keyword evidence="9" id="KW-1185">Reference proteome</keyword>
<dbReference type="Gene3D" id="1.10.472.10">
    <property type="entry name" value="Cyclin-like"/>
    <property type="match status" value="2"/>
</dbReference>
<dbReference type="FunFam" id="1.10.472.10:FF:000010">
    <property type="entry name" value="G1/S-specific cyclin Cln1"/>
    <property type="match status" value="1"/>
</dbReference>
<feature type="region of interest" description="Disordered" evidence="6">
    <location>
        <begin position="376"/>
        <end position="400"/>
    </location>
</feature>
<keyword evidence="4" id="KW-0131">Cell cycle</keyword>
<dbReference type="EMBL" id="LT598467">
    <property type="protein sequence ID" value="SCU96190.1"/>
    <property type="molecule type" value="Genomic_DNA"/>
</dbReference>
<dbReference type="GO" id="GO:0051301">
    <property type="term" value="P:cell division"/>
    <property type="evidence" value="ECO:0007669"/>
    <property type="project" value="UniProtKB-KW"/>
</dbReference>
<dbReference type="STRING" id="1230905.A0A1G4JYF5"/>
<dbReference type="SUPFAM" id="SSF47954">
    <property type="entry name" value="Cyclin-like"/>
    <property type="match status" value="1"/>
</dbReference>
<dbReference type="SMART" id="SM00385">
    <property type="entry name" value="CYCLIN"/>
    <property type="match status" value="1"/>
</dbReference>
<name>A0A1G4JYF5_9SACH</name>
<keyword evidence="3 5" id="KW-0195">Cyclin</keyword>
<accession>A0A1G4JYF5</accession>
<dbReference type="PANTHER" id="PTHR10177">
    <property type="entry name" value="CYCLINS"/>
    <property type="match status" value="1"/>
</dbReference>
<evidence type="ECO:0000256" key="6">
    <source>
        <dbReference type="SAM" id="MobiDB-lite"/>
    </source>
</evidence>
<evidence type="ECO:0000313" key="9">
    <source>
        <dbReference type="Proteomes" id="UP000191024"/>
    </source>
</evidence>